<evidence type="ECO:0000313" key="9">
    <source>
        <dbReference type="Proteomes" id="UP000077266"/>
    </source>
</evidence>
<gene>
    <name evidence="8" type="ORF">EXIGLDRAFT_627704</name>
</gene>
<protein>
    <submittedName>
        <fullName evidence="8">DHS-like NAD/FAD-binding domain-containing protein</fullName>
    </submittedName>
</protein>
<evidence type="ECO:0000259" key="7">
    <source>
        <dbReference type="PROSITE" id="PS50305"/>
    </source>
</evidence>
<dbReference type="InterPro" id="IPR026590">
    <property type="entry name" value="Ssirtuin_cat_dom"/>
</dbReference>
<keyword evidence="6" id="KW-0862">Zinc</keyword>
<comment type="subcellular location">
    <subcellularLocation>
        <location evidence="1">Mitochondrion</location>
    </subcellularLocation>
</comment>
<keyword evidence="4" id="KW-0520">NAD</keyword>
<dbReference type="Gene3D" id="3.30.1600.10">
    <property type="entry name" value="SIR2/SIRT2 'Small Domain"/>
    <property type="match status" value="1"/>
</dbReference>
<feature type="binding site" evidence="6">
    <location>
        <position position="178"/>
    </location>
    <ligand>
        <name>Zn(2+)</name>
        <dbReference type="ChEBI" id="CHEBI:29105"/>
    </ligand>
</feature>
<dbReference type="InterPro" id="IPR029035">
    <property type="entry name" value="DHS-like_NAD/FAD-binding_dom"/>
</dbReference>
<organism evidence="8 9">
    <name type="scientific">Exidia glandulosa HHB12029</name>
    <dbReference type="NCBI Taxonomy" id="1314781"/>
    <lineage>
        <taxon>Eukaryota</taxon>
        <taxon>Fungi</taxon>
        <taxon>Dikarya</taxon>
        <taxon>Basidiomycota</taxon>
        <taxon>Agaricomycotina</taxon>
        <taxon>Agaricomycetes</taxon>
        <taxon>Auriculariales</taxon>
        <taxon>Exidiaceae</taxon>
        <taxon>Exidia</taxon>
    </lineage>
</organism>
<accession>A0A165C7C7</accession>
<dbReference type="OrthoDB" id="2919105at2759"/>
<feature type="binding site" evidence="6">
    <location>
        <position position="175"/>
    </location>
    <ligand>
        <name>Zn(2+)</name>
        <dbReference type="ChEBI" id="CHEBI:29105"/>
    </ligand>
</feature>
<dbReference type="GO" id="GO:0017136">
    <property type="term" value="F:histone deacetylase activity, NAD-dependent"/>
    <property type="evidence" value="ECO:0007669"/>
    <property type="project" value="TreeGrafter"/>
</dbReference>
<comment type="similarity">
    <text evidence="2">Belongs to the sirtuin family. Class I subfamily.</text>
</comment>
<dbReference type="EMBL" id="KV426355">
    <property type="protein sequence ID" value="KZV81952.1"/>
    <property type="molecule type" value="Genomic_DNA"/>
</dbReference>
<dbReference type="Pfam" id="PF02146">
    <property type="entry name" value="SIR2"/>
    <property type="match status" value="2"/>
</dbReference>
<dbReference type="GO" id="GO:0070403">
    <property type="term" value="F:NAD+ binding"/>
    <property type="evidence" value="ECO:0007669"/>
    <property type="project" value="InterPro"/>
</dbReference>
<feature type="active site" description="Proton acceptor" evidence="6">
    <location>
        <position position="167"/>
    </location>
</feature>
<evidence type="ECO:0000256" key="4">
    <source>
        <dbReference type="ARBA" id="ARBA00023027"/>
    </source>
</evidence>
<dbReference type="GO" id="GO:0005634">
    <property type="term" value="C:nucleus"/>
    <property type="evidence" value="ECO:0007669"/>
    <property type="project" value="TreeGrafter"/>
</dbReference>
<dbReference type="GO" id="GO:0005739">
    <property type="term" value="C:mitochondrion"/>
    <property type="evidence" value="ECO:0007669"/>
    <property type="project" value="UniProtKB-SubCell"/>
</dbReference>
<dbReference type="PANTHER" id="PTHR11085">
    <property type="entry name" value="NAD-DEPENDENT PROTEIN DEACYLASE SIRTUIN-5, MITOCHONDRIAL-RELATED"/>
    <property type="match status" value="1"/>
</dbReference>
<dbReference type="AlphaFoldDB" id="A0A165C7C7"/>
<feature type="binding site" evidence="6">
    <location>
        <position position="200"/>
    </location>
    <ligand>
        <name>Zn(2+)</name>
        <dbReference type="ChEBI" id="CHEBI:29105"/>
    </ligand>
</feature>
<evidence type="ECO:0000256" key="2">
    <source>
        <dbReference type="ARBA" id="ARBA00006924"/>
    </source>
</evidence>
<dbReference type="InParanoid" id="A0A165C7C7"/>
<dbReference type="FunCoup" id="A0A165C7C7">
    <property type="interactions" value="63"/>
</dbReference>
<dbReference type="SUPFAM" id="SSF52467">
    <property type="entry name" value="DHS-like NAD/FAD-binding domain"/>
    <property type="match status" value="1"/>
</dbReference>
<dbReference type="InterPro" id="IPR003000">
    <property type="entry name" value="Sirtuin"/>
</dbReference>
<name>A0A165C7C7_EXIGL</name>
<dbReference type="GO" id="GO:0046872">
    <property type="term" value="F:metal ion binding"/>
    <property type="evidence" value="ECO:0007669"/>
    <property type="project" value="UniProtKB-KW"/>
</dbReference>
<dbReference type="Proteomes" id="UP000077266">
    <property type="component" value="Unassembled WGS sequence"/>
</dbReference>
<evidence type="ECO:0000256" key="6">
    <source>
        <dbReference type="PROSITE-ProRule" id="PRU00236"/>
    </source>
</evidence>
<evidence type="ECO:0000256" key="3">
    <source>
        <dbReference type="ARBA" id="ARBA00022679"/>
    </source>
</evidence>
<keyword evidence="6" id="KW-0479">Metal-binding</keyword>
<evidence type="ECO:0000313" key="8">
    <source>
        <dbReference type="EMBL" id="KZV81952.1"/>
    </source>
</evidence>
<dbReference type="InterPro" id="IPR050134">
    <property type="entry name" value="NAD-dep_sirtuin_deacylases"/>
</dbReference>
<feature type="binding site" evidence="6">
    <location>
        <position position="207"/>
    </location>
    <ligand>
        <name>Zn(2+)</name>
        <dbReference type="ChEBI" id="CHEBI:29105"/>
    </ligand>
</feature>
<dbReference type="PROSITE" id="PS50305">
    <property type="entry name" value="SIRTUIN"/>
    <property type="match status" value="1"/>
</dbReference>
<feature type="domain" description="Deacetylase sirtuin-type" evidence="7">
    <location>
        <begin position="13"/>
        <end position="347"/>
    </location>
</feature>
<dbReference type="PANTHER" id="PTHR11085:SF8">
    <property type="entry name" value="NAD-DEPENDENT HISTONE DEACETYLASE HST3"/>
    <property type="match status" value="1"/>
</dbReference>
<dbReference type="InterPro" id="IPR026591">
    <property type="entry name" value="Sirtuin_cat_small_dom_sf"/>
</dbReference>
<proteinExistence type="inferred from homology"/>
<keyword evidence="9" id="KW-1185">Reference proteome</keyword>
<dbReference type="STRING" id="1314781.A0A165C7C7"/>
<keyword evidence="3" id="KW-0808">Transferase</keyword>
<evidence type="ECO:0000256" key="1">
    <source>
        <dbReference type="ARBA" id="ARBA00004173"/>
    </source>
</evidence>
<keyword evidence="5" id="KW-0496">Mitochondrion</keyword>
<sequence>MTITLRLGDVDSDVRTKRTLEDISTLIAKRRRIVVVTGAGISCSSGIPDFRSSDGLYNMLQQRHPDVLLKGSDLFDASLFRDPATHRLFLQFIAELKTSIDKAEPSPTHHFIKTLNAKGRLLRSYTQNIDGFEDRLSLLGSSSENARFFVNGRAKIKVKEIRNVQLHGDIHRLRCEVCCSEYPCTTEFLEMLRQGSAPSCRECVIRCEDRVARAARSLRIGLLRPAIVLYQEHHPFGEDIGEMCSSDLSRKPDLLLIMGTSLKVHGVKKLVKEFARAVHERPGSGSSRNATAGGQVIFINKSPPGAEWSEYIDFHIQGETDDWVLRAMDDWRRIKPTDFEMQPTLTESFDAMKLTRAPAPVLSIKIPPGAYGDALCRCPR</sequence>
<evidence type="ECO:0000256" key="5">
    <source>
        <dbReference type="ARBA" id="ARBA00023128"/>
    </source>
</evidence>
<reference evidence="8 9" key="1">
    <citation type="journal article" date="2016" name="Mol. Biol. Evol.">
        <title>Comparative Genomics of Early-Diverging Mushroom-Forming Fungi Provides Insights into the Origins of Lignocellulose Decay Capabilities.</title>
        <authorList>
            <person name="Nagy L.G."/>
            <person name="Riley R."/>
            <person name="Tritt A."/>
            <person name="Adam C."/>
            <person name="Daum C."/>
            <person name="Floudas D."/>
            <person name="Sun H."/>
            <person name="Yadav J.S."/>
            <person name="Pangilinan J."/>
            <person name="Larsson K.H."/>
            <person name="Matsuura K."/>
            <person name="Barry K."/>
            <person name="Labutti K."/>
            <person name="Kuo R."/>
            <person name="Ohm R.A."/>
            <person name="Bhattacharya S.S."/>
            <person name="Shirouzu T."/>
            <person name="Yoshinaga Y."/>
            <person name="Martin F.M."/>
            <person name="Grigoriev I.V."/>
            <person name="Hibbett D.S."/>
        </authorList>
    </citation>
    <scope>NUCLEOTIDE SEQUENCE [LARGE SCALE GENOMIC DNA]</scope>
    <source>
        <strain evidence="8 9">HHB12029</strain>
    </source>
</reference>
<dbReference type="Gene3D" id="3.40.50.1220">
    <property type="entry name" value="TPP-binding domain"/>
    <property type="match status" value="1"/>
</dbReference>